<organism evidence="2 3">
    <name type="scientific">Ranitomeya imitator</name>
    <name type="common">mimic poison frog</name>
    <dbReference type="NCBI Taxonomy" id="111125"/>
    <lineage>
        <taxon>Eukaryota</taxon>
        <taxon>Metazoa</taxon>
        <taxon>Chordata</taxon>
        <taxon>Craniata</taxon>
        <taxon>Vertebrata</taxon>
        <taxon>Euteleostomi</taxon>
        <taxon>Amphibia</taxon>
        <taxon>Batrachia</taxon>
        <taxon>Anura</taxon>
        <taxon>Neobatrachia</taxon>
        <taxon>Hyloidea</taxon>
        <taxon>Dendrobatidae</taxon>
        <taxon>Dendrobatinae</taxon>
        <taxon>Ranitomeya</taxon>
    </lineage>
</organism>
<reference evidence="2" key="1">
    <citation type="submission" date="2023-07" db="EMBL/GenBank/DDBJ databases">
        <authorList>
            <person name="Stuckert A."/>
        </authorList>
    </citation>
    <scope>NUCLEOTIDE SEQUENCE</scope>
</reference>
<feature type="transmembrane region" description="Helical" evidence="1">
    <location>
        <begin position="94"/>
        <end position="115"/>
    </location>
</feature>
<comment type="caution">
    <text evidence="2">The sequence shown here is derived from an EMBL/GenBank/DDBJ whole genome shotgun (WGS) entry which is preliminary data.</text>
</comment>
<evidence type="ECO:0000313" key="3">
    <source>
        <dbReference type="Proteomes" id="UP001176940"/>
    </source>
</evidence>
<evidence type="ECO:0000256" key="1">
    <source>
        <dbReference type="SAM" id="Phobius"/>
    </source>
</evidence>
<accession>A0ABN9LQD6</accession>
<protein>
    <submittedName>
        <fullName evidence="2">Uncharacterized protein</fullName>
    </submittedName>
</protein>
<keyword evidence="3" id="KW-1185">Reference proteome</keyword>
<name>A0ABN9LQD6_9NEOB</name>
<dbReference type="EMBL" id="CAUEEQ010027512">
    <property type="protein sequence ID" value="CAJ0947943.1"/>
    <property type="molecule type" value="Genomic_DNA"/>
</dbReference>
<gene>
    <name evidence="2" type="ORF">RIMI_LOCUS11893799</name>
</gene>
<keyword evidence="1" id="KW-0812">Transmembrane</keyword>
<keyword evidence="1" id="KW-1133">Transmembrane helix</keyword>
<keyword evidence="1" id="KW-0472">Membrane</keyword>
<feature type="non-terminal residue" evidence="2">
    <location>
        <position position="173"/>
    </location>
</feature>
<proteinExistence type="predicted"/>
<evidence type="ECO:0000313" key="2">
    <source>
        <dbReference type="EMBL" id="CAJ0947943.1"/>
    </source>
</evidence>
<sequence length="173" mass="19526">MKKKKSRRTVSRMKEAPQRDVPVFCIPRTAQSKKHNIPGNQQMPNQGVDLTIIKVEVESDDEWMTGDTPCKMEEEIPADVTAAQLMRGRRSAFVFSRFLSLMGGSLSCVVLPWALENPITDHLIQHYSGENIITVNIQPGPDSNRSIMCDLTKLQRSCTRVKPHVTCIDVYGR</sequence>
<dbReference type="Proteomes" id="UP001176940">
    <property type="component" value="Unassembled WGS sequence"/>
</dbReference>